<evidence type="ECO:0000256" key="1">
    <source>
        <dbReference type="SAM" id="MobiDB-lite"/>
    </source>
</evidence>
<proteinExistence type="predicted"/>
<accession>A0A016UK18</accession>
<feature type="region of interest" description="Disordered" evidence="1">
    <location>
        <begin position="47"/>
        <end position="69"/>
    </location>
</feature>
<dbReference type="Proteomes" id="UP000024635">
    <property type="component" value="Unassembled WGS sequence"/>
</dbReference>
<feature type="region of interest" description="Disordered" evidence="1">
    <location>
        <begin position="1"/>
        <end position="34"/>
    </location>
</feature>
<gene>
    <name evidence="2" type="primary">Acey_s0037.g3366</name>
    <name evidence="2" type="ORF">Y032_0037g3366</name>
</gene>
<reference evidence="3" key="1">
    <citation type="journal article" date="2015" name="Nat. Genet.">
        <title>The genome and transcriptome of the zoonotic hookworm Ancylostoma ceylanicum identify infection-specific gene families.</title>
        <authorList>
            <person name="Schwarz E.M."/>
            <person name="Hu Y."/>
            <person name="Antoshechkin I."/>
            <person name="Miller M.M."/>
            <person name="Sternberg P.W."/>
            <person name="Aroian R.V."/>
        </authorList>
    </citation>
    <scope>NUCLEOTIDE SEQUENCE</scope>
    <source>
        <strain evidence="3">HY135</strain>
    </source>
</reference>
<dbReference type="AlphaFoldDB" id="A0A016UK18"/>
<keyword evidence="3" id="KW-1185">Reference proteome</keyword>
<dbReference type="EMBL" id="JARK01001373">
    <property type="protein sequence ID" value="EYC15182.1"/>
    <property type="molecule type" value="Genomic_DNA"/>
</dbReference>
<organism evidence="2 3">
    <name type="scientific">Ancylostoma ceylanicum</name>
    <dbReference type="NCBI Taxonomy" id="53326"/>
    <lineage>
        <taxon>Eukaryota</taxon>
        <taxon>Metazoa</taxon>
        <taxon>Ecdysozoa</taxon>
        <taxon>Nematoda</taxon>
        <taxon>Chromadorea</taxon>
        <taxon>Rhabditida</taxon>
        <taxon>Rhabditina</taxon>
        <taxon>Rhabditomorpha</taxon>
        <taxon>Strongyloidea</taxon>
        <taxon>Ancylostomatidae</taxon>
        <taxon>Ancylostomatinae</taxon>
        <taxon>Ancylostoma</taxon>
    </lineage>
</organism>
<evidence type="ECO:0000313" key="3">
    <source>
        <dbReference type="Proteomes" id="UP000024635"/>
    </source>
</evidence>
<evidence type="ECO:0000313" key="2">
    <source>
        <dbReference type="EMBL" id="EYC15182.1"/>
    </source>
</evidence>
<name>A0A016UK18_9BILA</name>
<protein>
    <submittedName>
        <fullName evidence="2">Uncharacterized protein</fullName>
    </submittedName>
</protein>
<sequence length="69" mass="7226">MNGPDNSKKTVLSETSPFASFNKSNSGSGDPLQPSVRVVMGHQISFGARQPRLSADSAPLAGSPPSLKW</sequence>
<comment type="caution">
    <text evidence="2">The sequence shown here is derived from an EMBL/GenBank/DDBJ whole genome shotgun (WGS) entry which is preliminary data.</text>
</comment>
<feature type="compositionally biased region" description="Polar residues" evidence="1">
    <location>
        <begin position="9"/>
        <end position="28"/>
    </location>
</feature>